<keyword evidence="3" id="KW-0489">Methyltransferase</keyword>
<keyword evidence="4" id="KW-1185">Reference proteome</keyword>
<gene>
    <name evidence="3" type="ORF">WDS16_00180</name>
</gene>
<evidence type="ECO:0000313" key="3">
    <source>
        <dbReference type="EMBL" id="WXG69032.1"/>
    </source>
</evidence>
<dbReference type="PANTHER" id="PTHR46648">
    <property type="entry name" value="HIT FAMILY PROTEIN 1"/>
    <property type="match status" value="1"/>
</dbReference>
<dbReference type="Gene3D" id="3.30.428.10">
    <property type="entry name" value="HIT-like"/>
    <property type="match status" value="1"/>
</dbReference>
<evidence type="ECO:0000256" key="1">
    <source>
        <dbReference type="PROSITE-ProRule" id="PRU00464"/>
    </source>
</evidence>
<dbReference type="EMBL" id="CP147846">
    <property type="protein sequence ID" value="WXG69032.1"/>
    <property type="molecule type" value="Genomic_DNA"/>
</dbReference>
<dbReference type="InterPro" id="IPR036265">
    <property type="entry name" value="HIT-like_sf"/>
</dbReference>
<dbReference type="PANTHER" id="PTHR46648:SF1">
    <property type="entry name" value="ADENOSINE 5'-MONOPHOSPHORAMIDASE HNT1"/>
    <property type="match status" value="1"/>
</dbReference>
<feature type="short sequence motif" description="Histidine triad motif" evidence="1">
    <location>
        <begin position="99"/>
        <end position="103"/>
    </location>
</feature>
<dbReference type="PRINTS" id="PR00332">
    <property type="entry name" value="HISTRIAD"/>
</dbReference>
<dbReference type="PROSITE" id="PS51084">
    <property type="entry name" value="HIT_2"/>
    <property type="match status" value="1"/>
</dbReference>
<sequence>MNPYTIFAEIIAGNAESSLVYEDEVAVAFMDIRPFTRGHVLVVPRQQARSLSELDPETGGHLFVVGQKIAAALRATDPRCAGVNFFLADGEVAGQEIFHVHLHVIPRTTGDGFGLRARPTSPQREELDAKAAELAGALTQS</sequence>
<protein>
    <submittedName>
        <fullName evidence="3">HIT family protein</fullName>
        <ecNumber evidence="3">2.1.1.-</ecNumber>
    </submittedName>
</protein>
<dbReference type="GO" id="GO:0008168">
    <property type="term" value="F:methyltransferase activity"/>
    <property type="evidence" value="ECO:0007669"/>
    <property type="project" value="UniProtKB-KW"/>
</dbReference>
<feature type="domain" description="HIT" evidence="2">
    <location>
        <begin position="6"/>
        <end position="114"/>
    </location>
</feature>
<reference evidence="3 4" key="1">
    <citation type="submission" date="2024-03" db="EMBL/GenBank/DDBJ databases">
        <title>Natural products discovery in diverse microorganisms through a two-stage MS feature dereplication strategy.</title>
        <authorList>
            <person name="Zhang R."/>
        </authorList>
    </citation>
    <scope>NUCLEOTIDE SEQUENCE [LARGE SCALE GENOMIC DNA]</scope>
    <source>
        <strain evidence="3 4">18930</strain>
    </source>
</reference>
<dbReference type="GO" id="GO:0032259">
    <property type="term" value="P:methylation"/>
    <property type="evidence" value="ECO:0007669"/>
    <property type="project" value="UniProtKB-KW"/>
</dbReference>
<dbReference type="InterPro" id="IPR001310">
    <property type="entry name" value="Histidine_triad_HIT"/>
</dbReference>
<dbReference type="EC" id="2.1.1.-" evidence="3"/>
<accession>A0ABZ2PIN6</accession>
<dbReference type="InterPro" id="IPR019808">
    <property type="entry name" value="Histidine_triad_CS"/>
</dbReference>
<dbReference type="Proteomes" id="UP001432000">
    <property type="component" value="Chromosome"/>
</dbReference>
<keyword evidence="3" id="KW-0808">Transferase</keyword>
<dbReference type="RefSeq" id="WP_338889599.1">
    <property type="nucleotide sequence ID" value="NZ_CP147846.1"/>
</dbReference>
<evidence type="ECO:0000259" key="2">
    <source>
        <dbReference type="PROSITE" id="PS51084"/>
    </source>
</evidence>
<name>A0ABZ2PIN6_9NOCA</name>
<proteinExistence type="predicted"/>
<dbReference type="InterPro" id="IPR011146">
    <property type="entry name" value="HIT-like"/>
</dbReference>
<dbReference type="PROSITE" id="PS00892">
    <property type="entry name" value="HIT_1"/>
    <property type="match status" value="1"/>
</dbReference>
<evidence type="ECO:0000313" key="4">
    <source>
        <dbReference type="Proteomes" id="UP001432000"/>
    </source>
</evidence>
<organism evidence="3 4">
    <name type="scientific">Rhodococcus sovatensis</name>
    <dbReference type="NCBI Taxonomy" id="1805840"/>
    <lineage>
        <taxon>Bacteria</taxon>
        <taxon>Bacillati</taxon>
        <taxon>Actinomycetota</taxon>
        <taxon>Actinomycetes</taxon>
        <taxon>Mycobacteriales</taxon>
        <taxon>Nocardiaceae</taxon>
        <taxon>Rhodococcus</taxon>
    </lineage>
</organism>
<dbReference type="Pfam" id="PF01230">
    <property type="entry name" value="HIT"/>
    <property type="match status" value="1"/>
</dbReference>
<dbReference type="SUPFAM" id="SSF54197">
    <property type="entry name" value="HIT-like"/>
    <property type="match status" value="1"/>
</dbReference>